<gene>
    <name evidence="1" type="ORF">PSALAMII_LOCUS3732</name>
</gene>
<evidence type="ECO:0000313" key="2">
    <source>
        <dbReference type="Proteomes" id="UP001152592"/>
    </source>
</evidence>
<protein>
    <submittedName>
        <fullName evidence="1">Uncharacterized protein</fullName>
    </submittedName>
</protein>
<organism evidence="1 2">
    <name type="scientific">Penicillium salamii</name>
    <dbReference type="NCBI Taxonomy" id="1612424"/>
    <lineage>
        <taxon>Eukaryota</taxon>
        <taxon>Fungi</taxon>
        <taxon>Dikarya</taxon>
        <taxon>Ascomycota</taxon>
        <taxon>Pezizomycotina</taxon>
        <taxon>Eurotiomycetes</taxon>
        <taxon>Eurotiomycetidae</taxon>
        <taxon>Eurotiales</taxon>
        <taxon>Aspergillaceae</taxon>
        <taxon>Penicillium</taxon>
    </lineage>
</organism>
<proteinExistence type="predicted"/>
<sequence>MLLYLHLADLQGVHIPVYLGGFAFGPQWTAGYFCYGIKLQTFVLLSWAGKRVQEDDDPAPTSGPSAMDKGAAAFEALTK</sequence>
<reference evidence="1" key="1">
    <citation type="submission" date="2021-07" db="EMBL/GenBank/DDBJ databases">
        <authorList>
            <person name="Branca A.L. A."/>
        </authorList>
    </citation>
    <scope>NUCLEOTIDE SEQUENCE</scope>
</reference>
<dbReference type="OrthoDB" id="49016at2759"/>
<dbReference type="EMBL" id="CAJVPD010000177">
    <property type="protein sequence ID" value="CAG8362022.1"/>
    <property type="molecule type" value="Genomic_DNA"/>
</dbReference>
<comment type="caution">
    <text evidence="1">The sequence shown here is derived from an EMBL/GenBank/DDBJ whole genome shotgun (WGS) entry which is preliminary data.</text>
</comment>
<evidence type="ECO:0000313" key="1">
    <source>
        <dbReference type="EMBL" id="CAG8362022.1"/>
    </source>
</evidence>
<dbReference type="Proteomes" id="UP001152592">
    <property type="component" value="Unassembled WGS sequence"/>
</dbReference>
<accession>A0A9W4NF60</accession>
<dbReference type="AlphaFoldDB" id="A0A9W4NF60"/>
<name>A0A9W4NF60_9EURO</name>